<proteinExistence type="predicted"/>
<evidence type="ECO:0000313" key="4">
    <source>
        <dbReference type="EMBL" id="KAF0890781.1"/>
    </source>
</evidence>
<keyword evidence="5" id="KW-1185">Reference proteome</keyword>
<sequence>MDVAASASSRKAMTDAIRDIYAQDMGKMVFEELYRQIRTILRVSLARVVLVDEGAYDACNTSASFAGGRFDDGSTVFTFDRSGPFFFISGNEANCRAGEKLIVVVMADRSGRHTPPPAVPPPVAPMPTPESSPPSPAPTATPTPSLAPSPVPLVSPMAPAPAPLPGALAPTPAPTTTTPSSPLALAAMAPSPSTTPGGVTQPPPASVSPPPGTEGANSTTPAPPAANDRSGAAPVVAGVIFFLSVSTYVDYKAIERRAEIGVRVFAAPLAAVTVFVLFLVLQHRRRYWTLRQHYAPAVHQPTVGGDGGGGGGGSSTWVVALLVTDGKVLTIVSNYSSDHQHTGVMGLFYILVAEQEQPAPKPALCFSFPVPWCLPSWLTSNL</sequence>
<feature type="compositionally biased region" description="Pro residues" evidence="1">
    <location>
        <begin position="114"/>
        <end position="164"/>
    </location>
</feature>
<feature type="region of interest" description="Disordered" evidence="1">
    <location>
        <begin position="112"/>
        <end position="229"/>
    </location>
</feature>
<dbReference type="PROSITE" id="PS51485">
    <property type="entry name" value="PHYTOCYANIN"/>
    <property type="match status" value="1"/>
</dbReference>
<protein>
    <recommendedName>
        <fullName evidence="3">Phytocyanin domain-containing protein</fullName>
    </recommendedName>
</protein>
<keyword evidence="2" id="KW-0472">Membrane</keyword>
<feature type="transmembrane region" description="Helical" evidence="2">
    <location>
        <begin position="231"/>
        <end position="248"/>
    </location>
</feature>
<dbReference type="OrthoDB" id="1935034at2759"/>
<dbReference type="InterPro" id="IPR008972">
    <property type="entry name" value="Cupredoxin"/>
</dbReference>
<dbReference type="Pfam" id="PF02298">
    <property type="entry name" value="Cu_bind_like"/>
    <property type="match status" value="1"/>
</dbReference>
<dbReference type="Proteomes" id="UP000479710">
    <property type="component" value="Unassembled WGS sequence"/>
</dbReference>
<dbReference type="AlphaFoldDB" id="A0A6G1BSS1"/>
<feature type="compositionally biased region" description="Pro residues" evidence="1">
    <location>
        <begin position="201"/>
        <end position="212"/>
    </location>
</feature>
<feature type="compositionally biased region" description="Low complexity" evidence="1">
    <location>
        <begin position="165"/>
        <end position="196"/>
    </location>
</feature>
<gene>
    <name evidence="4" type="ORF">E2562_004267</name>
</gene>
<evidence type="ECO:0000259" key="3">
    <source>
        <dbReference type="PROSITE" id="PS51485"/>
    </source>
</evidence>
<evidence type="ECO:0000256" key="1">
    <source>
        <dbReference type="SAM" id="MobiDB-lite"/>
    </source>
</evidence>
<keyword evidence="2" id="KW-1133">Transmembrane helix</keyword>
<keyword evidence="2" id="KW-0812">Transmembrane</keyword>
<dbReference type="SUPFAM" id="SSF49503">
    <property type="entry name" value="Cupredoxins"/>
    <property type="match status" value="1"/>
</dbReference>
<dbReference type="InterPro" id="IPR003245">
    <property type="entry name" value="Phytocyanin_dom"/>
</dbReference>
<name>A0A6G1BSS1_9ORYZ</name>
<organism evidence="4 5">
    <name type="scientific">Oryza meyeriana var. granulata</name>
    <dbReference type="NCBI Taxonomy" id="110450"/>
    <lineage>
        <taxon>Eukaryota</taxon>
        <taxon>Viridiplantae</taxon>
        <taxon>Streptophyta</taxon>
        <taxon>Embryophyta</taxon>
        <taxon>Tracheophyta</taxon>
        <taxon>Spermatophyta</taxon>
        <taxon>Magnoliopsida</taxon>
        <taxon>Liliopsida</taxon>
        <taxon>Poales</taxon>
        <taxon>Poaceae</taxon>
        <taxon>BOP clade</taxon>
        <taxon>Oryzoideae</taxon>
        <taxon>Oryzeae</taxon>
        <taxon>Oryzinae</taxon>
        <taxon>Oryza</taxon>
        <taxon>Oryza meyeriana</taxon>
    </lineage>
</organism>
<dbReference type="Pfam" id="PF07712">
    <property type="entry name" value="SURNod19"/>
    <property type="match status" value="1"/>
</dbReference>
<dbReference type="GO" id="GO:0009055">
    <property type="term" value="F:electron transfer activity"/>
    <property type="evidence" value="ECO:0007669"/>
    <property type="project" value="InterPro"/>
</dbReference>
<dbReference type="InterPro" id="IPR011692">
    <property type="entry name" value="Stress_up-reg_Nod19"/>
</dbReference>
<evidence type="ECO:0000256" key="2">
    <source>
        <dbReference type="SAM" id="Phobius"/>
    </source>
</evidence>
<feature type="transmembrane region" description="Helical" evidence="2">
    <location>
        <begin position="260"/>
        <end position="281"/>
    </location>
</feature>
<comment type="caution">
    <text evidence="4">The sequence shown here is derived from an EMBL/GenBank/DDBJ whole genome shotgun (WGS) entry which is preliminary data.</text>
</comment>
<reference evidence="4 5" key="1">
    <citation type="submission" date="2019-11" db="EMBL/GenBank/DDBJ databases">
        <title>Whole genome sequence of Oryza granulata.</title>
        <authorList>
            <person name="Li W."/>
        </authorList>
    </citation>
    <scope>NUCLEOTIDE SEQUENCE [LARGE SCALE GENOMIC DNA]</scope>
    <source>
        <strain evidence="5">cv. Menghai</strain>
        <tissue evidence="4">Leaf</tissue>
    </source>
</reference>
<evidence type="ECO:0000313" key="5">
    <source>
        <dbReference type="Proteomes" id="UP000479710"/>
    </source>
</evidence>
<feature type="domain" description="Phytocyanin" evidence="3">
    <location>
        <begin position="1"/>
        <end position="107"/>
    </location>
</feature>
<dbReference type="EMBL" id="SPHZ02000011">
    <property type="protein sequence ID" value="KAF0890781.1"/>
    <property type="molecule type" value="Genomic_DNA"/>
</dbReference>
<dbReference type="Gene3D" id="2.60.40.420">
    <property type="entry name" value="Cupredoxins - blue copper proteins"/>
    <property type="match status" value="1"/>
</dbReference>
<accession>A0A6G1BSS1</accession>